<comment type="caution">
    <text evidence="6">The sequence shown here is derived from an EMBL/GenBank/DDBJ whole genome shotgun (WGS) entry which is preliminary data.</text>
</comment>
<dbReference type="SUPFAM" id="SSF49329">
    <property type="entry name" value="Cu,Zn superoxide dismutase-like"/>
    <property type="match status" value="1"/>
</dbReference>
<dbReference type="EMBL" id="QUBQ01000006">
    <property type="protein sequence ID" value="REK71255.1"/>
    <property type="molecule type" value="Genomic_DNA"/>
</dbReference>
<dbReference type="Gene3D" id="2.60.40.200">
    <property type="entry name" value="Superoxide dismutase, copper/zinc binding domain"/>
    <property type="match status" value="1"/>
</dbReference>
<evidence type="ECO:0000313" key="7">
    <source>
        <dbReference type="Proteomes" id="UP000261905"/>
    </source>
</evidence>
<accession>A0A371P5W4</accession>
<keyword evidence="3" id="KW-0479">Metal-binding</keyword>
<evidence type="ECO:0000256" key="2">
    <source>
        <dbReference type="ARBA" id="ARBA00024900"/>
    </source>
</evidence>
<comment type="catalytic activity">
    <reaction evidence="3">
        <text>2 superoxide + 2 H(+) = H2O2 + O2</text>
        <dbReference type="Rhea" id="RHEA:20696"/>
        <dbReference type="ChEBI" id="CHEBI:15378"/>
        <dbReference type="ChEBI" id="CHEBI:15379"/>
        <dbReference type="ChEBI" id="CHEBI:16240"/>
        <dbReference type="ChEBI" id="CHEBI:18421"/>
        <dbReference type="EC" id="1.15.1.1"/>
    </reaction>
</comment>
<feature type="chain" id="PRO_5016818897" description="Superoxide dismutase [Cu-Zn]" evidence="4">
    <location>
        <begin position="23"/>
        <end position="176"/>
    </location>
</feature>
<reference evidence="6 7" key="1">
    <citation type="submission" date="2018-08" db="EMBL/GenBank/DDBJ databases">
        <title>Paenibacillus sp. M4BSY-1, whole genome shotgun sequence.</title>
        <authorList>
            <person name="Tuo L."/>
        </authorList>
    </citation>
    <scope>NUCLEOTIDE SEQUENCE [LARGE SCALE GENOMIC DNA]</scope>
    <source>
        <strain evidence="6 7">M4BSY-1</strain>
    </source>
</reference>
<dbReference type="InterPro" id="IPR036423">
    <property type="entry name" value="SOD-like_Cu/Zn_dom_sf"/>
</dbReference>
<dbReference type="EC" id="1.15.1.1" evidence="3"/>
<dbReference type="PANTHER" id="PTHR10003">
    <property type="entry name" value="SUPEROXIDE DISMUTASE CU-ZN -RELATED"/>
    <property type="match status" value="1"/>
</dbReference>
<comment type="cofactor">
    <cofactor evidence="3">
        <name>Zn(2+)</name>
        <dbReference type="ChEBI" id="CHEBI:29105"/>
    </cofactor>
    <text evidence="3">Binds 1 zinc ion per subunit.</text>
</comment>
<dbReference type="GO" id="GO:0004784">
    <property type="term" value="F:superoxide dismutase activity"/>
    <property type="evidence" value="ECO:0007669"/>
    <property type="project" value="UniProtKB-EC"/>
</dbReference>
<gene>
    <name evidence="6" type="ORF">DX130_22695</name>
</gene>
<evidence type="ECO:0000256" key="1">
    <source>
        <dbReference type="ARBA" id="ARBA00010457"/>
    </source>
</evidence>
<evidence type="ECO:0000256" key="3">
    <source>
        <dbReference type="RuleBase" id="RU000393"/>
    </source>
</evidence>
<name>A0A371P5W4_9BACL</name>
<evidence type="ECO:0000259" key="5">
    <source>
        <dbReference type="Pfam" id="PF00080"/>
    </source>
</evidence>
<dbReference type="Pfam" id="PF00080">
    <property type="entry name" value="Sod_Cu"/>
    <property type="match status" value="1"/>
</dbReference>
<feature type="domain" description="Superoxide dismutase copper/zinc binding" evidence="5">
    <location>
        <begin position="44"/>
        <end position="175"/>
    </location>
</feature>
<dbReference type="InterPro" id="IPR001424">
    <property type="entry name" value="SOD_Cu_Zn_dom"/>
</dbReference>
<protein>
    <recommendedName>
        <fullName evidence="3">Superoxide dismutase [Cu-Zn]</fullName>
        <ecNumber evidence="3">1.15.1.1</ecNumber>
    </recommendedName>
</protein>
<dbReference type="OrthoDB" id="9792957at2"/>
<keyword evidence="3" id="KW-0862">Zinc</keyword>
<keyword evidence="3" id="KW-0186">Copper</keyword>
<keyword evidence="7" id="KW-1185">Reference proteome</keyword>
<comment type="cofactor">
    <cofactor evidence="3">
        <name>Cu cation</name>
        <dbReference type="ChEBI" id="CHEBI:23378"/>
    </cofactor>
    <text evidence="3">Binds 1 copper ion per subunit.</text>
</comment>
<dbReference type="PROSITE" id="PS00332">
    <property type="entry name" value="SOD_CU_ZN_2"/>
    <property type="match status" value="1"/>
</dbReference>
<organism evidence="6 7">
    <name type="scientific">Paenibacillus paeoniae</name>
    <dbReference type="NCBI Taxonomy" id="2292705"/>
    <lineage>
        <taxon>Bacteria</taxon>
        <taxon>Bacillati</taxon>
        <taxon>Bacillota</taxon>
        <taxon>Bacilli</taxon>
        <taxon>Bacillales</taxon>
        <taxon>Paenibacillaceae</taxon>
        <taxon>Paenibacillus</taxon>
    </lineage>
</organism>
<keyword evidence="3" id="KW-0560">Oxidoreductase</keyword>
<feature type="signal peptide" evidence="4">
    <location>
        <begin position="1"/>
        <end position="22"/>
    </location>
</feature>
<dbReference type="CDD" id="cd00305">
    <property type="entry name" value="Cu-Zn_Superoxide_Dismutase"/>
    <property type="match status" value="1"/>
</dbReference>
<dbReference type="InterPro" id="IPR018152">
    <property type="entry name" value="SOD_Cu/Zn_BS"/>
</dbReference>
<keyword evidence="4" id="KW-0732">Signal</keyword>
<dbReference type="GO" id="GO:0005507">
    <property type="term" value="F:copper ion binding"/>
    <property type="evidence" value="ECO:0007669"/>
    <property type="project" value="InterPro"/>
</dbReference>
<dbReference type="InterPro" id="IPR024134">
    <property type="entry name" value="SOD_Cu/Zn_/chaperone"/>
</dbReference>
<evidence type="ECO:0000313" key="6">
    <source>
        <dbReference type="EMBL" id="REK71255.1"/>
    </source>
</evidence>
<sequence length="176" mass="18580">MKKIIMLLSVLLLSQSVALASAEESNSPTEQLVSIVNSKGAEIGNAHLKQQGNKVLIHLEAKGLTPGVHGIHFHAEGKCDPPEFKSAGDHFNPHHKQHGFKNPKGFHSGDLPNIKASADGTVTAMLESETVTLLPGKPNSLVKEGGTSLIIHEKADDYVTDPSGNSGARIACGVIK</sequence>
<evidence type="ECO:0000256" key="4">
    <source>
        <dbReference type="SAM" id="SignalP"/>
    </source>
</evidence>
<comment type="similarity">
    <text evidence="1 3">Belongs to the Cu-Zn superoxide dismutase family.</text>
</comment>
<dbReference type="AlphaFoldDB" id="A0A371P5W4"/>
<proteinExistence type="inferred from homology"/>
<dbReference type="Proteomes" id="UP000261905">
    <property type="component" value="Unassembled WGS sequence"/>
</dbReference>
<comment type="function">
    <text evidence="2">Destroys radicals which are normally produced within the cells and which are toxic to biological systems. May play a role in favoring mycobacterial survival in phagocytes.</text>
</comment>
<dbReference type="RefSeq" id="WP_116049283.1">
    <property type="nucleotide sequence ID" value="NZ_QUBQ01000006.1"/>
</dbReference>